<dbReference type="EMBL" id="ADAS02000009">
    <property type="protein sequence ID" value="OAV98080.1"/>
    <property type="molecule type" value="Genomic_DNA"/>
</dbReference>
<protein>
    <submittedName>
        <fullName evidence="2 3">Uncharacterized protein</fullName>
    </submittedName>
</protein>
<gene>
    <name evidence="2" type="ORF">PTTG_25793</name>
</gene>
<feature type="non-terminal residue" evidence="2">
    <location>
        <position position="119"/>
    </location>
</feature>
<feature type="region of interest" description="Disordered" evidence="1">
    <location>
        <begin position="53"/>
        <end position="106"/>
    </location>
</feature>
<reference evidence="2" key="2">
    <citation type="submission" date="2016-05" db="EMBL/GenBank/DDBJ databases">
        <title>Comparative analysis highlights variable genome content of wheat rusts and divergence of the mating loci.</title>
        <authorList>
            <person name="Cuomo C.A."/>
            <person name="Bakkeren G."/>
            <person name="Szabo L."/>
            <person name="Khalil H."/>
            <person name="Joly D."/>
            <person name="Goldberg J."/>
            <person name="Young S."/>
            <person name="Zeng Q."/>
            <person name="Fellers J."/>
        </authorList>
    </citation>
    <scope>NUCLEOTIDE SEQUENCE [LARGE SCALE GENOMIC DNA]</scope>
    <source>
        <strain evidence="2">1-1 BBBD Race 1</strain>
    </source>
</reference>
<feature type="compositionally biased region" description="Basic and acidic residues" evidence="1">
    <location>
        <begin position="93"/>
        <end position="106"/>
    </location>
</feature>
<name>A0A180GZB7_PUCT1</name>
<reference evidence="2" key="1">
    <citation type="submission" date="2009-11" db="EMBL/GenBank/DDBJ databases">
        <authorList>
            <consortium name="The Broad Institute Genome Sequencing Platform"/>
            <person name="Ward D."/>
            <person name="Feldgarden M."/>
            <person name="Earl A."/>
            <person name="Young S.K."/>
            <person name="Zeng Q."/>
            <person name="Koehrsen M."/>
            <person name="Alvarado L."/>
            <person name="Berlin A."/>
            <person name="Bochicchio J."/>
            <person name="Borenstein D."/>
            <person name="Chapman S.B."/>
            <person name="Chen Z."/>
            <person name="Engels R."/>
            <person name="Freedman E."/>
            <person name="Gellesch M."/>
            <person name="Goldberg J."/>
            <person name="Griggs A."/>
            <person name="Gujja S."/>
            <person name="Heilman E."/>
            <person name="Heiman D."/>
            <person name="Hepburn T."/>
            <person name="Howarth C."/>
            <person name="Jen D."/>
            <person name="Larson L."/>
            <person name="Lewis B."/>
            <person name="Mehta T."/>
            <person name="Park D."/>
            <person name="Pearson M."/>
            <person name="Roberts A."/>
            <person name="Saif S."/>
            <person name="Shea T."/>
            <person name="Shenoy N."/>
            <person name="Sisk P."/>
            <person name="Stolte C."/>
            <person name="Sykes S."/>
            <person name="Thomson T."/>
            <person name="Walk T."/>
            <person name="White J."/>
            <person name="Yandava C."/>
            <person name="Izard J."/>
            <person name="Baranova O.V."/>
            <person name="Blanton J.M."/>
            <person name="Tanner A.C."/>
            <person name="Dewhirst F.E."/>
            <person name="Haas B."/>
            <person name="Nusbaum C."/>
            <person name="Birren B."/>
        </authorList>
    </citation>
    <scope>NUCLEOTIDE SEQUENCE [LARGE SCALE GENOMIC DNA]</scope>
    <source>
        <strain evidence="2">1-1 BBBD Race 1</strain>
    </source>
</reference>
<dbReference type="AlphaFoldDB" id="A0A180GZB7"/>
<feature type="non-terminal residue" evidence="2">
    <location>
        <position position="1"/>
    </location>
</feature>
<accession>A0A180GZB7</accession>
<evidence type="ECO:0000313" key="2">
    <source>
        <dbReference type="EMBL" id="OAV98080.1"/>
    </source>
</evidence>
<dbReference type="EnsemblFungi" id="PTTG_25793-t43_1">
    <property type="protein sequence ID" value="PTTG_25793-t43_1-p1"/>
    <property type="gene ID" value="PTTG_25793"/>
</dbReference>
<reference evidence="3 4" key="3">
    <citation type="journal article" date="2017" name="G3 (Bethesda)">
        <title>Comparative analysis highlights variable genome content of wheat rusts and divergence of the mating loci.</title>
        <authorList>
            <person name="Cuomo C.A."/>
            <person name="Bakkeren G."/>
            <person name="Khalil H.B."/>
            <person name="Panwar V."/>
            <person name="Joly D."/>
            <person name="Linning R."/>
            <person name="Sakthikumar S."/>
            <person name="Song X."/>
            <person name="Adiconis X."/>
            <person name="Fan L."/>
            <person name="Goldberg J.M."/>
            <person name="Levin J.Z."/>
            <person name="Young S."/>
            <person name="Zeng Q."/>
            <person name="Anikster Y."/>
            <person name="Bruce M."/>
            <person name="Wang M."/>
            <person name="Yin C."/>
            <person name="McCallum B."/>
            <person name="Szabo L.J."/>
            <person name="Hulbert S."/>
            <person name="Chen X."/>
            <person name="Fellers J.P."/>
        </authorList>
    </citation>
    <scope>NUCLEOTIDE SEQUENCE</scope>
    <source>
        <strain evidence="4">Isolate 1-1 / race 1 (BBBD)</strain>
        <strain evidence="3">isolate 1-1 / race 1 (BBBD)</strain>
    </source>
</reference>
<evidence type="ECO:0000256" key="1">
    <source>
        <dbReference type="SAM" id="MobiDB-lite"/>
    </source>
</evidence>
<feature type="compositionally biased region" description="Polar residues" evidence="1">
    <location>
        <begin position="69"/>
        <end position="88"/>
    </location>
</feature>
<dbReference type="Proteomes" id="UP000005240">
    <property type="component" value="Unassembled WGS sequence"/>
</dbReference>
<proteinExistence type="predicted"/>
<sequence>HRHLDNDSTSLQSPFGTLCIHSQRLNNPNAAMRNFLTLALVCCHHAALLSATPPLRSPSVEREGLELPGSSSENSQSVQNLFGNSQRCSPVEETSKPRGEFDLDYSRPGRERARMVWGS</sequence>
<reference evidence="3" key="4">
    <citation type="submission" date="2025-05" db="UniProtKB">
        <authorList>
            <consortium name="EnsemblFungi"/>
        </authorList>
    </citation>
    <scope>IDENTIFICATION</scope>
    <source>
        <strain evidence="3">isolate 1-1 / race 1 (BBBD)</strain>
    </source>
</reference>
<evidence type="ECO:0000313" key="4">
    <source>
        <dbReference type="Proteomes" id="UP000005240"/>
    </source>
</evidence>
<organism evidence="2">
    <name type="scientific">Puccinia triticina (isolate 1-1 / race 1 (BBBD))</name>
    <name type="common">Brown leaf rust fungus</name>
    <dbReference type="NCBI Taxonomy" id="630390"/>
    <lineage>
        <taxon>Eukaryota</taxon>
        <taxon>Fungi</taxon>
        <taxon>Dikarya</taxon>
        <taxon>Basidiomycota</taxon>
        <taxon>Pucciniomycotina</taxon>
        <taxon>Pucciniomycetes</taxon>
        <taxon>Pucciniales</taxon>
        <taxon>Pucciniaceae</taxon>
        <taxon>Puccinia</taxon>
    </lineage>
</organism>
<keyword evidence="4" id="KW-1185">Reference proteome</keyword>
<dbReference type="VEuPathDB" id="FungiDB:PTTG_25793"/>
<evidence type="ECO:0000313" key="3">
    <source>
        <dbReference type="EnsemblFungi" id="PTTG_25793-t43_1-p1"/>
    </source>
</evidence>